<dbReference type="AlphaFoldDB" id="A0AA95B7R5"/>
<feature type="domain" description="Gfo/Idh/MocA-like oxidoreductase N-terminal" evidence="1">
    <location>
        <begin position="2"/>
        <end position="112"/>
    </location>
</feature>
<dbReference type="GO" id="GO:0000166">
    <property type="term" value="F:nucleotide binding"/>
    <property type="evidence" value="ECO:0007669"/>
    <property type="project" value="InterPro"/>
</dbReference>
<name>A0AA95B7R5_9BACI</name>
<dbReference type="Proteomes" id="UP000323393">
    <property type="component" value="Unassembled WGS sequence"/>
</dbReference>
<dbReference type="PANTHER" id="PTHR43249:SF1">
    <property type="entry name" value="D-GLUCOSIDE 3-DEHYDROGENASE"/>
    <property type="match status" value="1"/>
</dbReference>
<evidence type="ECO:0000259" key="1">
    <source>
        <dbReference type="Pfam" id="PF01408"/>
    </source>
</evidence>
<dbReference type="InterPro" id="IPR055170">
    <property type="entry name" value="GFO_IDH_MocA-like_dom"/>
</dbReference>
<comment type="caution">
    <text evidence="3">The sequence shown here is derived from an EMBL/GenBank/DDBJ whole genome shotgun (WGS) entry which is preliminary data.</text>
</comment>
<evidence type="ECO:0000313" key="4">
    <source>
        <dbReference type="Proteomes" id="UP000323393"/>
    </source>
</evidence>
<evidence type="ECO:0000313" key="3">
    <source>
        <dbReference type="EMBL" id="TYS61117.1"/>
    </source>
</evidence>
<dbReference type="InterPro" id="IPR036291">
    <property type="entry name" value="NAD(P)-bd_dom_sf"/>
</dbReference>
<dbReference type="EMBL" id="VTEU01000001">
    <property type="protein sequence ID" value="TYS61117.1"/>
    <property type="molecule type" value="Genomic_DNA"/>
</dbReference>
<gene>
    <name evidence="3" type="ORF">FZC74_02245</name>
</gene>
<reference evidence="3 4" key="1">
    <citation type="submission" date="2019-08" db="EMBL/GenBank/DDBJ databases">
        <title>Bacillus genomes from the desert of Cuatro Cienegas, Coahuila.</title>
        <authorList>
            <person name="Olmedo-Alvarez G."/>
        </authorList>
    </citation>
    <scope>NUCLEOTIDE SEQUENCE [LARGE SCALE GENOMIC DNA]</scope>
    <source>
        <strain evidence="3 4">CH88_3T</strain>
    </source>
</reference>
<dbReference type="InterPro" id="IPR052515">
    <property type="entry name" value="Gfo/Idh/MocA_Oxidoreductase"/>
</dbReference>
<protein>
    <submittedName>
        <fullName evidence="3">Gfo/Idh/MocA family oxidoreductase</fullName>
    </submittedName>
</protein>
<accession>A0AA95B7R5</accession>
<dbReference type="InterPro" id="IPR000683">
    <property type="entry name" value="Gfo/Idh/MocA-like_OxRdtase_N"/>
</dbReference>
<dbReference type="SUPFAM" id="SSF51735">
    <property type="entry name" value="NAD(P)-binding Rossmann-fold domains"/>
    <property type="match status" value="1"/>
</dbReference>
<dbReference type="SUPFAM" id="SSF55347">
    <property type="entry name" value="Glyceraldehyde-3-phosphate dehydrogenase-like, C-terminal domain"/>
    <property type="match status" value="1"/>
</dbReference>
<organism evidence="3 4">
    <name type="scientific">Sutcliffiella horikoshii</name>
    <dbReference type="NCBI Taxonomy" id="79883"/>
    <lineage>
        <taxon>Bacteria</taxon>
        <taxon>Bacillati</taxon>
        <taxon>Bacillota</taxon>
        <taxon>Bacilli</taxon>
        <taxon>Bacillales</taxon>
        <taxon>Bacillaceae</taxon>
        <taxon>Sutcliffiella</taxon>
    </lineage>
</organism>
<sequence length="338" mass="38224">MIAMKHVKSLKELAEDIELVALCDINIENMKNVLTLWNPSSDIKLFTDVSLFLQSDIDLVVIATSTDSHVGITKQALEKNKHVLVEKPLSLSMEEARELHQKAEETNKIVAVSLQTRYLSQIQAIVKAKQTGEFGKLYYGTVTVRWNRNKEYYGKSPWRGTWGRDGGVLLNQCIHYIDLLQLLLGDVVSVYGVGGTYRHPIEAEDLGMALLKFANGSVGIIEGTTTVYDKNLQTSLSIFGENGYVALEGERLDDFKYWKFKNQNEMDLEIQNQIEEISHTKMYKDIVSAIRSGSKPYVSIETTLKTHEIIFAIYKSIQTGSTVTLPLERYSTIENMDK</sequence>
<dbReference type="Gene3D" id="3.40.50.720">
    <property type="entry name" value="NAD(P)-binding Rossmann-like Domain"/>
    <property type="match status" value="1"/>
</dbReference>
<proteinExistence type="predicted"/>
<dbReference type="PANTHER" id="PTHR43249">
    <property type="entry name" value="UDP-N-ACETYL-2-AMINO-2-DEOXY-D-GLUCURONATE OXIDASE"/>
    <property type="match status" value="1"/>
</dbReference>
<dbReference type="Pfam" id="PF22725">
    <property type="entry name" value="GFO_IDH_MocA_C3"/>
    <property type="match status" value="1"/>
</dbReference>
<dbReference type="Gene3D" id="3.30.360.10">
    <property type="entry name" value="Dihydrodipicolinate Reductase, domain 2"/>
    <property type="match status" value="1"/>
</dbReference>
<dbReference type="Pfam" id="PF01408">
    <property type="entry name" value="GFO_IDH_MocA"/>
    <property type="match status" value="1"/>
</dbReference>
<feature type="domain" description="GFO/IDH/MocA-like oxidoreductase" evidence="2">
    <location>
        <begin position="123"/>
        <end position="245"/>
    </location>
</feature>
<evidence type="ECO:0000259" key="2">
    <source>
        <dbReference type="Pfam" id="PF22725"/>
    </source>
</evidence>